<dbReference type="Proteomes" id="UP000076858">
    <property type="component" value="Unassembled WGS sequence"/>
</dbReference>
<keyword evidence="2" id="KW-1185">Reference proteome</keyword>
<proteinExistence type="predicted"/>
<comment type="caution">
    <text evidence="1">The sequence shown here is derived from an EMBL/GenBank/DDBJ whole genome shotgun (WGS) entry which is preliminary data.</text>
</comment>
<evidence type="ECO:0000313" key="2">
    <source>
        <dbReference type="Proteomes" id="UP000076858"/>
    </source>
</evidence>
<reference evidence="1 2" key="1">
    <citation type="submission" date="2016-03" db="EMBL/GenBank/DDBJ databases">
        <title>EvidentialGene: Evidence-directed Construction of Genes on Genomes.</title>
        <authorList>
            <person name="Gilbert D.G."/>
            <person name="Choi J.-H."/>
            <person name="Mockaitis K."/>
            <person name="Colbourne J."/>
            <person name="Pfrender M."/>
        </authorList>
    </citation>
    <scope>NUCLEOTIDE SEQUENCE [LARGE SCALE GENOMIC DNA]</scope>
    <source>
        <strain evidence="1 2">Xinb3</strain>
        <tissue evidence="1">Complete organism</tissue>
    </source>
</reference>
<organism evidence="1 2">
    <name type="scientific">Daphnia magna</name>
    <dbReference type="NCBI Taxonomy" id="35525"/>
    <lineage>
        <taxon>Eukaryota</taxon>
        <taxon>Metazoa</taxon>
        <taxon>Ecdysozoa</taxon>
        <taxon>Arthropoda</taxon>
        <taxon>Crustacea</taxon>
        <taxon>Branchiopoda</taxon>
        <taxon>Diplostraca</taxon>
        <taxon>Cladocera</taxon>
        <taxon>Anomopoda</taxon>
        <taxon>Daphniidae</taxon>
        <taxon>Daphnia</taxon>
    </lineage>
</organism>
<dbReference type="PANTHER" id="PTHR31569:SF4">
    <property type="entry name" value="SWIM-TYPE DOMAIN-CONTAINING PROTEIN"/>
    <property type="match status" value="1"/>
</dbReference>
<dbReference type="AlphaFoldDB" id="A0A164I503"/>
<dbReference type="OrthoDB" id="167578at2759"/>
<name>A0A164I503_9CRUS</name>
<protein>
    <submittedName>
        <fullName evidence="1">Uncharacterized protein</fullName>
    </submittedName>
</protein>
<dbReference type="EMBL" id="LRGB01008195">
    <property type="protein sequence ID" value="KZS00887.1"/>
    <property type="molecule type" value="Genomic_DNA"/>
</dbReference>
<feature type="non-terminal residue" evidence="1">
    <location>
        <position position="1"/>
    </location>
</feature>
<dbReference type="InterPro" id="IPR052579">
    <property type="entry name" value="Zinc_finger_SWIM"/>
</dbReference>
<evidence type="ECO:0000313" key="1">
    <source>
        <dbReference type="EMBL" id="KZS00887.1"/>
    </source>
</evidence>
<dbReference type="PANTHER" id="PTHR31569">
    <property type="entry name" value="SWIM-TYPE DOMAIN-CONTAINING PROTEIN"/>
    <property type="match status" value="1"/>
</dbReference>
<gene>
    <name evidence="1" type="ORF">APZ42_002638</name>
</gene>
<accession>A0A164I503</accession>
<sequence length="255" mass="30281">DKRLSQAKLRRNLQEEIYKKFEEAVYATSEKKSEKIIRDCEAFLCGLDEDDEDGTYDGLGHYFKTHWFNITEYSAMFFRRDLLTLGNNTTNRIERYHSTLKKNLRNRKLRFPELIQVLLDISQLREFDRKKKGNEMKIRFPVQELNPVLERLCKVYTPYAVDRVVDQLAATTTSYNIIKDRNTYIVASHTGRYTAKTDLTECSCTFFQNFCLPSRHLLFLSEKEEIATMLANPWKKLIFQDFNIFFFKKPANLFL</sequence>